<feature type="signal peptide" evidence="1">
    <location>
        <begin position="1"/>
        <end position="25"/>
    </location>
</feature>
<organism evidence="2 3">
    <name type="scientific">Enterobacter ludwigii</name>
    <dbReference type="NCBI Taxonomy" id="299767"/>
    <lineage>
        <taxon>Bacteria</taxon>
        <taxon>Pseudomonadati</taxon>
        <taxon>Pseudomonadota</taxon>
        <taxon>Gammaproteobacteria</taxon>
        <taxon>Enterobacterales</taxon>
        <taxon>Enterobacteriaceae</taxon>
        <taxon>Enterobacter</taxon>
        <taxon>Enterobacter cloacae complex</taxon>
    </lineage>
</organism>
<gene>
    <name evidence="2" type="ORF">PHA72_20480</name>
</gene>
<evidence type="ECO:0000256" key="1">
    <source>
        <dbReference type="SAM" id="SignalP"/>
    </source>
</evidence>
<keyword evidence="1" id="KW-0732">Signal</keyword>
<reference evidence="2 3" key="1">
    <citation type="submission" date="2023-01" db="EMBL/GenBank/DDBJ databases">
        <title>Genome sequence resource and annotation of Enterobacter ludwigii, an economically important pathogen of seedling wilt with strawberry.</title>
        <authorList>
            <person name="Xie Y."/>
        </authorList>
    </citation>
    <scope>NUCLEOTIDE SEQUENCE [LARGE SCALE GENOMIC DNA]</scope>
    <source>
        <strain evidence="2 3">CM-TZ4</strain>
    </source>
</reference>
<protein>
    <submittedName>
        <fullName evidence="2">Uncharacterized protein</fullName>
    </submittedName>
</protein>
<keyword evidence="3" id="KW-1185">Reference proteome</keyword>
<name>A0AAX3L8Q6_9ENTR</name>
<dbReference type="AlphaFoldDB" id="A0AAX3L8Q6"/>
<evidence type="ECO:0000313" key="2">
    <source>
        <dbReference type="EMBL" id="WCE12407.1"/>
    </source>
</evidence>
<proteinExistence type="predicted"/>
<dbReference type="RefSeq" id="WP_126547820.1">
    <property type="nucleotide sequence ID" value="NZ_CP076536.1"/>
</dbReference>
<sequence length="189" mass="20310">MGWSSLVRITIGIFLLAGLSSSAYAKNCKKGIPCGNSCIAVGKTCRIGSGASSAYKNYSYSYPSSSLHSSIPKSSSYSPSAKDDGKNTASTAKTYLCQYAIAAVQNGRIGALRVLGKAKVTLYIDSFKANRLDGAYLLSPKLKTNGKLMMADDKSKVYAYDPSLMNFAISDRIAKSTEQWDHCILINNK</sequence>
<feature type="chain" id="PRO_5043421654" evidence="1">
    <location>
        <begin position="26"/>
        <end position="189"/>
    </location>
</feature>
<dbReference type="EMBL" id="CP116347">
    <property type="protein sequence ID" value="WCE12407.1"/>
    <property type="molecule type" value="Genomic_DNA"/>
</dbReference>
<evidence type="ECO:0000313" key="3">
    <source>
        <dbReference type="Proteomes" id="UP001210538"/>
    </source>
</evidence>
<accession>A0AAX3L8Q6</accession>
<dbReference type="Proteomes" id="UP001210538">
    <property type="component" value="Chromosome"/>
</dbReference>